<evidence type="ECO:0000313" key="1">
    <source>
        <dbReference type="EMBL" id="GBP83959.1"/>
    </source>
</evidence>
<sequence length="120" mass="13496">MASRFGDMLQMFKEFSLCKSGPVAQFSAYDLVFLLEEECEIRIVIRGVPKEISVEEVKGDLRSQNLPVQSICRILNHSREPLDLVLFSGTAEVNEKALKAAYYETKGQRTRNKDPDGPSA</sequence>
<dbReference type="Proteomes" id="UP000299102">
    <property type="component" value="Unassembled WGS sequence"/>
</dbReference>
<evidence type="ECO:0008006" key="3">
    <source>
        <dbReference type="Google" id="ProtNLM"/>
    </source>
</evidence>
<dbReference type="EMBL" id="BGZK01001651">
    <property type="protein sequence ID" value="GBP83959.1"/>
    <property type="molecule type" value="Genomic_DNA"/>
</dbReference>
<dbReference type="OrthoDB" id="8123886at2759"/>
<name>A0A4C1ZAK7_EUMVA</name>
<organism evidence="1 2">
    <name type="scientific">Eumeta variegata</name>
    <name type="common">Bagworm moth</name>
    <name type="synonym">Eumeta japonica</name>
    <dbReference type="NCBI Taxonomy" id="151549"/>
    <lineage>
        <taxon>Eukaryota</taxon>
        <taxon>Metazoa</taxon>
        <taxon>Ecdysozoa</taxon>
        <taxon>Arthropoda</taxon>
        <taxon>Hexapoda</taxon>
        <taxon>Insecta</taxon>
        <taxon>Pterygota</taxon>
        <taxon>Neoptera</taxon>
        <taxon>Endopterygota</taxon>
        <taxon>Lepidoptera</taxon>
        <taxon>Glossata</taxon>
        <taxon>Ditrysia</taxon>
        <taxon>Tineoidea</taxon>
        <taxon>Psychidae</taxon>
        <taxon>Oiketicinae</taxon>
        <taxon>Eumeta</taxon>
    </lineage>
</organism>
<reference evidence="1 2" key="1">
    <citation type="journal article" date="2019" name="Commun. Biol.">
        <title>The bagworm genome reveals a unique fibroin gene that provides high tensile strength.</title>
        <authorList>
            <person name="Kono N."/>
            <person name="Nakamura H."/>
            <person name="Ohtoshi R."/>
            <person name="Tomita M."/>
            <person name="Numata K."/>
            <person name="Arakawa K."/>
        </authorList>
    </citation>
    <scope>NUCLEOTIDE SEQUENCE [LARGE SCALE GENOMIC DNA]</scope>
</reference>
<evidence type="ECO:0000313" key="2">
    <source>
        <dbReference type="Proteomes" id="UP000299102"/>
    </source>
</evidence>
<proteinExistence type="predicted"/>
<gene>
    <name evidence="1" type="ORF">EVAR_62401_1</name>
</gene>
<dbReference type="AlphaFoldDB" id="A0A4C1ZAK7"/>
<comment type="caution">
    <text evidence="1">The sequence shown here is derived from an EMBL/GenBank/DDBJ whole genome shotgun (WGS) entry which is preliminary data.</text>
</comment>
<accession>A0A4C1ZAK7</accession>
<protein>
    <recommendedName>
        <fullName evidence="3">Pre-C2HC domain-containing protein</fullName>
    </recommendedName>
</protein>
<keyword evidence="2" id="KW-1185">Reference proteome</keyword>